<proteinExistence type="inferred from homology"/>
<evidence type="ECO:0000259" key="16">
    <source>
        <dbReference type="PROSITE" id="PS50110"/>
    </source>
</evidence>
<dbReference type="Pfam" id="PF01590">
    <property type="entry name" value="GAF"/>
    <property type="match status" value="1"/>
</dbReference>
<evidence type="ECO:0000256" key="7">
    <source>
        <dbReference type="ARBA" id="ARBA00022679"/>
    </source>
</evidence>
<feature type="domain" description="Histidine kinase" evidence="15">
    <location>
        <begin position="400"/>
        <end position="626"/>
    </location>
</feature>
<keyword evidence="10" id="KW-0067">ATP-binding</keyword>
<dbReference type="InterPro" id="IPR003661">
    <property type="entry name" value="HisK_dim/P_dom"/>
</dbReference>
<dbReference type="InterPro" id="IPR004358">
    <property type="entry name" value="Sig_transdc_His_kin-like_C"/>
</dbReference>
<dbReference type="InterPro" id="IPR016132">
    <property type="entry name" value="Phyto_chromo_attachment"/>
</dbReference>
<dbReference type="InterPro" id="IPR003018">
    <property type="entry name" value="GAF"/>
</dbReference>
<dbReference type="InterPro" id="IPR036097">
    <property type="entry name" value="HisK_dim/P_sf"/>
</dbReference>
<evidence type="ECO:0000259" key="15">
    <source>
        <dbReference type="PROSITE" id="PS50109"/>
    </source>
</evidence>
<dbReference type="FunFam" id="3.30.565.10:FF:000023">
    <property type="entry name" value="PAS domain-containing sensor histidine kinase"/>
    <property type="match status" value="1"/>
</dbReference>
<comment type="subcellular location">
    <subcellularLocation>
        <location evidence="2">Cell membrane</location>
    </subcellularLocation>
</comment>
<dbReference type="PRINTS" id="PR00344">
    <property type="entry name" value="BCTRLSENSOR"/>
</dbReference>
<dbReference type="PANTHER" id="PTHR43547:SF2">
    <property type="entry name" value="HYBRID SIGNAL TRANSDUCTION HISTIDINE KINASE C"/>
    <property type="match status" value="1"/>
</dbReference>
<dbReference type="PANTHER" id="PTHR43547">
    <property type="entry name" value="TWO-COMPONENT HISTIDINE KINASE"/>
    <property type="match status" value="1"/>
</dbReference>
<evidence type="ECO:0000256" key="9">
    <source>
        <dbReference type="ARBA" id="ARBA00022777"/>
    </source>
</evidence>
<evidence type="ECO:0000256" key="12">
    <source>
        <dbReference type="ARBA" id="ARBA00023136"/>
    </source>
</evidence>
<evidence type="ECO:0000313" key="18">
    <source>
        <dbReference type="Proteomes" id="UP000437131"/>
    </source>
</evidence>
<dbReference type="SMART" id="SM00388">
    <property type="entry name" value="HisKA"/>
    <property type="match status" value="1"/>
</dbReference>
<protein>
    <recommendedName>
        <fullName evidence="4">histidine kinase</fullName>
        <ecNumber evidence="4">2.7.13.3</ecNumber>
    </recommendedName>
</protein>
<dbReference type="SUPFAM" id="SSF55781">
    <property type="entry name" value="GAF domain-like"/>
    <property type="match status" value="1"/>
</dbReference>
<dbReference type="CDD" id="cd16922">
    <property type="entry name" value="HATPase_EvgS-ArcB-TorS-like"/>
    <property type="match status" value="1"/>
</dbReference>
<dbReference type="InterPro" id="IPR003594">
    <property type="entry name" value="HATPase_dom"/>
</dbReference>
<dbReference type="GO" id="GO:0005524">
    <property type="term" value="F:ATP binding"/>
    <property type="evidence" value="ECO:0007669"/>
    <property type="project" value="UniProtKB-KW"/>
</dbReference>
<dbReference type="Gene3D" id="3.30.450.40">
    <property type="match status" value="1"/>
</dbReference>
<dbReference type="SUPFAM" id="SSF47384">
    <property type="entry name" value="Homodimeric domain of signal transducing histidine kinase"/>
    <property type="match status" value="1"/>
</dbReference>
<comment type="similarity">
    <text evidence="3">In the N-terminal section; belongs to the phytochrome family.</text>
</comment>
<dbReference type="Pfam" id="PF02518">
    <property type="entry name" value="HATPase_c"/>
    <property type="match status" value="1"/>
</dbReference>
<comment type="catalytic activity">
    <reaction evidence="1">
        <text>ATP + protein L-histidine = ADP + protein N-phospho-L-histidine.</text>
        <dbReference type="EC" id="2.7.13.3"/>
    </reaction>
</comment>
<keyword evidence="7" id="KW-0808">Transferase</keyword>
<keyword evidence="12" id="KW-0472">Membrane</keyword>
<dbReference type="PROSITE" id="PS50110">
    <property type="entry name" value="RESPONSE_REGULATORY"/>
    <property type="match status" value="1"/>
</dbReference>
<evidence type="ECO:0000256" key="11">
    <source>
        <dbReference type="ARBA" id="ARBA00023012"/>
    </source>
</evidence>
<feature type="domain" description="Phytochrome chromophore attachment site" evidence="14">
    <location>
        <begin position="200"/>
        <end position="348"/>
    </location>
</feature>
<dbReference type="Gene3D" id="3.40.50.2300">
    <property type="match status" value="1"/>
</dbReference>
<dbReference type="SUPFAM" id="SSF55874">
    <property type="entry name" value="ATPase domain of HSP90 chaperone/DNA topoisomerase II/histidine kinase"/>
    <property type="match status" value="1"/>
</dbReference>
<evidence type="ECO:0000256" key="10">
    <source>
        <dbReference type="ARBA" id="ARBA00022840"/>
    </source>
</evidence>
<dbReference type="PROSITE" id="PS50109">
    <property type="entry name" value="HIS_KIN"/>
    <property type="match status" value="1"/>
</dbReference>
<dbReference type="GO" id="GO:0005886">
    <property type="term" value="C:plasma membrane"/>
    <property type="evidence" value="ECO:0007669"/>
    <property type="project" value="UniProtKB-SubCell"/>
</dbReference>
<dbReference type="AlphaFoldDB" id="A0A844GVY0"/>
<keyword evidence="11" id="KW-0902">Two-component regulatory system</keyword>
<evidence type="ECO:0000256" key="2">
    <source>
        <dbReference type="ARBA" id="ARBA00004236"/>
    </source>
</evidence>
<dbReference type="Proteomes" id="UP000437131">
    <property type="component" value="Unassembled WGS sequence"/>
</dbReference>
<keyword evidence="8" id="KW-0547">Nucleotide-binding</keyword>
<dbReference type="InterPro" id="IPR001789">
    <property type="entry name" value="Sig_transdc_resp-reg_receiver"/>
</dbReference>
<dbReference type="EC" id="2.7.13.3" evidence="4"/>
<dbReference type="InterPro" id="IPR029016">
    <property type="entry name" value="GAF-like_dom_sf"/>
</dbReference>
<name>A0A844GVY0_9CHRO</name>
<evidence type="ECO:0000259" key="14">
    <source>
        <dbReference type="PROSITE" id="PS50046"/>
    </source>
</evidence>
<evidence type="ECO:0000256" key="8">
    <source>
        <dbReference type="ARBA" id="ARBA00022741"/>
    </source>
</evidence>
<sequence length="769" mass="88920">MGLVKQNSWHKFLLMFISNQSLISIIISHPIFTKISHLWRELVKENCHGAIYLNEENLANTTNIRNKGQKFHSFQLFISEELQCLLIVEKQINELYYQITITLETEEILDFLEISQSELSISNEELTTIKTVLHRKKNHHIIKQNFIFSLLKILTEPLELQESYINEHYQSQPIEVILRNKIAQERIIRQVTQQIQQDLDPLIIVKMTIEQVQSLLQLDRLLVYQINVPVKGKSENNISFIDTVTYEAKASNVIPSVLNFNEESCFHNNQEFQKKYLEGYTLVIDNIHESNMDICLKMMMEKLEIKAKVAIPIIVKNQLWGLLIAHQCFTIRKWKNSEIKFLKNIAEYLSLAIYQYNSYQKLEEQKNLLEQQIEKKAKQLQDALVVAQIAHQSKTEFLGSISHELRTPLTCIIGLSGTLLHWSKEKKRENLSPEKQVRYLQIIQDSGRKLLQLINNMLDFADLEAGKSLLYIERISLENLSKFVYISGLEIARNQGIKVRLDYQVSPELDLFYADEERLYQILLNLVDNAIKFTPSGGQVIIRVMRNQHQAIFQVEDTGIGIDKKQIPLLFTEFQQLENYRSRSYSGTGLGLALTKHLVELHGGMIEVESIIGSGSTFTVFLPNYEQKNSLKNECNQNVINQSKVNKTIAIICDDEEVGTFLCELLTAADYQVIWLVDVQEAISRINLINPAIVILQQEQDISLTIAESIKSQADYPLYLIVIKDQIQGNEWENLVSSGIDEYLLKPLQPRIFLKKINQVINQHCCLED</sequence>
<dbReference type="InterPro" id="IPR036890">
    <property type="entry name" value="HATPase_C_sf"/>
</dbReference>
<dbReference type="InterPro" id="IPR005467">
    <property type="entry name" value="His_kinase_dom"/>
</dbReference>
<keyword evidence="6" id="KW-0597">Phosphoprotein</keyword>
<dbReference type="SMART" id="SM00065">
    <property type="entry name" value="GAF"/>
    <property type="match status" value="1"/>
</dbReference>
<evidence type="ECO:0000313" key="17">
    <source>
        <dbReference type="EMBL" id="MTF39191.1"/>
    </source>
</evidence>
<dbReference type="CDD" id="cd00082">
    <property type="entry name" value="HisKA"/>
    <property type="match status" value="1"/>
</dbReference>
<dbReference type="Pfam" id="PF00512">
    <property type="entry name" value="HisKA"/>
    <property type="match status" value="1"/>
</dbReference>
<keyword evidence="9" id="KW-0418">Kinase</keyword>
<evidence type="ECO:0000256" key="1">
    <source>
        <dbReference type="ARBA" id="ARBA00000085"/>
    </source>
</evidence>
<evidence type="ECO:0000256" key="4">
    <source>
        <dbReference type="ARBA" id="ARBA00012438"/>
    </source>
</evidence>
<accession>A0A844GVY0</accession>
<dbReference type="GO" id="GO:0000155">
    <property type="term" value="F:phosphorelay sensor kinase activity"/>
    <property type="evidence" value="ECO:0007669"/>
    <property type="project" value="InterPro"/>
</dbReference>
<keyword evidence="5" id="KW-1003">Cell membrane</keyword>
<dbReference type="Gene3D" id="3.30.565.10">
    <property type="entry name" value="Histidine kinase-like ATPase, C-terminal domain"/>
    <property type="match status" value="1"/>
</dbReference>
<gene>
    <name evidence="17" type="ORF">GGC33_09645</name>
</gene>
<comment type="caution">
    <text evidence="17">The sequence shown here is derived from an EMBL/GenBank/DDBJ whole genome shotgun (WGS) entry which is preliminary data.</text>
</comment>
<organism evidence="17 18">
    <name type="scientific">Cyanobacterium aponinum 0216</name>
    <dbReference type="NCBI Taxonomy" id="2676140"/>
    <lineage>
        <taxon>Bacteria</taxon>
        <taxon>Bacillati</taxon>
        <taxon>Cyanobacteriota</taxon>
        <taxon>Cyanophyceae</taxon>
        <taxon>Oscillatoriophycideae</taxon>
        <taxon>Chroococcales</taxon>
        <taxon>Geminocystaceae</taxon>
        <taxon>Cyanobacterium</taxon>
    </lineage>
</organism>
<evidence type="ECO:0000256" key="5">
    <source>
        <dbReference type="ARBA" id="ARBA00022475"/>
    </source>
</evidence>
<dbReference type="Gene3D" id="1.10.287.130">
    <property type="match status" value="1"/>
</dbReference>
<dbReference type="PROSITE" id="PS50046">
    <property type="entry name" value="PHYTOCHROME_2"/>
    <property type="match status" value="1"/>
</dbReference>
<feature type="domain" description="Response regulatory" evidence="16">
    <location>
        <begin position="648"/>
        <end position="761"/>
    </location>
</feature>
<dbReference type="InterPro" id="IPR011006">
    <property type="entry name" value="CheY-like_superfamily"/>
</dbReference>
<comment type="caution">
    <text evidence="13">Lacks conserved residue(s) required for the propagation of feature annotation.</text>
</comment>
<dbReference type="EMBL" id="WMIA01000011">
    <property type="protein sequence ID" value="MTF39191.1"/>
    <property type="molecule type" value="Genomic_DNA"/>
</dbReference>
<evidence type="ECO:0000256" key="3">
    <source>
        <dbReference type="ARBA" id="ARBA00006402"/>
    </source>
</evidence>
<evidence type="ECO:0000256" key="6">
    <source>
        <dbReference type="ARBA" id="ARBA00022553"/>
    </source>
</evidence>
<reference evidence="17 18" key="1">
    <citation type="submission" date="2019-11" db="EMBL/GenBank/DDBJ databases">
        <title>Isolation of a new High Light Tolerant Cyanobacteria.</title>
        <authorList>
            <person name="Dobson Z."/>
            <person name="Vaughn N."/>
            <person name="Vaughn M."/>
            <person name="Fromme P."/>
            <person name="Mazor Y."/>
        </authorList>
    </citation>
    <scope>NUCLEOTIDE SEQUENCE [LARGE SCALE GENOMIC DNA]</scope>
    <source>
        <strain evidence="17 18">0216</strain>
    </source>
</reference>
<dbReference type="SUPFAM" id="SSF52172">
    <property type="entry name" value="CheY-like"/>
    <property type="match status" value="1"/>
</dbReference>
<dbReference type="SMART" id="SM00387">
    <property type="entry name" value="HATPase_c"/>
    <property type="match status" value="1"/>
</dbReference>
<evidence type="ECO:0000256" key="13">
    <source>
        <dbReference type="PROSITE-ProRule" id="PRU00169"/>
    </source>
</evidence>